<sequence length="97" mass="11127">MRGTHFVCALISAVHALISASVRIRRINYFKLSSCERGFAHLTYWSQHCGRSRKCLTRRRCWRLVEWASVTEVTGSGQCRPAAARNIGYNFNSDFQT</sequence>
<evidence type="ECO:0000313" key="3">
    <source>
        <dbReference type="Proteomes" id="UP001219518"/>
    </source>
</evidence>
<dbReference type="AlphaFoldDB" id="A0AAE1LSM6"/>
<keyword evidence="2" id="KW-0687">Ribonucleoprotein</keyword>
<proteinExistence type="predicted"/>
<dbReference type="GO" id="GO:0005840">
    <property type="term" value="C:ribosome"/>
    <property type="evidence" value="ECO:0007669"/>
    <property type="project" value="UniProtKB-KW"/>
</dbReference>
<gene>
    <name evidence="2" type="ORF">KUF71_004994</name>
</gene>
<name>A0AAE1LSM6_9NEOP</name>
<keyword evidence="1" id="KW-0732">Signal</keyword>
<keyword evidence="2" id="KW-0689">Ribosomal protein</keyword>
<evidence type="ECO:0000313" key="2">
    <source>
        <dbReference type="EMBL" id="KAK3930260.1"/>
    </source>
</evidence>
<reference evidence="2" key="2">
    <citation type="journal article" date="2023" name="BMC Genomics">
        <title>Pest status, molecular evolution, and epigenetic factors derived from the genome assembly of Frankliniella fusca, a thysanopteran phytovirus vector.</title>
        <authorList>
            <person name="Catto M.A."/>
            <person name="Labadie P.E."/>
            <person name="Jacobson A.L."/>
            <person name="Kennedy G.G."/>
            <person name="Srinivasan R."/>
            <person name="Hunt B.G."/>
        </authorList>
    </citation>
    <scope>NUCLEOTIDE SEQUENCE</scope>
    <source>
        <strain evidence="2">PL_HMW_Pooled</strain>
    </source>
</reference>
<comment type="caution">
    <text evidence="2">The sequence shown here is derived from an EMBL/GenBank/DDBJ whole genome shotgun (WGS) entry which is preliminary data.</text>
</comment>
<protein>
    <submittedName>
        <fullName evidence="2">60S ribosomal protein L15</fullName>
    </submittedName>
</protein>
<accession>A0AAE1LSM6</accession>
<keyword evidence="3" id="KW-1185">Reference proteome</keyword>
<reference evidence="2" key="1">
    <citation type="submission" date="2021-07" db="EMBL/GenBank/DDBJ databases">
        <authorList>
            <person name="Catto M.A."/>
            <person name="Jacobson A."/>
            <person name="Kennedy G."/>
            <person name="Labadie P."/>
            <person name="Hunt B.G."/>
            <person name="Srinivasan R."/>
        </authorList>
    </citation>
    <scope>NUCLEOTIDE SEQUENCE</scope>
    <source>
        <strain evidence="2">PL_HMW_Pooled</strain>
        <tissue evidence="2">Head</tissue>
    </source>
</reference>
<feature type="signal peptide" evidence="1">
    <location>
        <begin position="1"/>
        <end position="16"/>
    </location>
</feature>
<organism evidence="2 3">
    <name type="scientific">Frankliniella fusca</name>
    <dbReference type="NCBI Taxonomy" id="407009"/>
    <lineage>
        <taxon>Eukaryota</taxon>
        <taxon>Metazoa</taxon>
        <taxon>Ecdysozoa</taxon>
        <taxon>Arthropoda</taxon>
        <taxon>Hexapoda</taxon>
        <taxon>Insecta</taxon>
        <taxon>Pterygota</taxon>
        <taxon>Neoptera</taxon>
        <taxon>Paraneoptera</taxon>
        <taxon>Thysanoptera</taxon>
        <taxon>Terebrantia</taxon>
        <taxon>Thripoidea</taxon>
        <taxon>Thripidae</taxon>
        <taxon>Frankliniella</taxon>
    </lineage>
</organism>
<dbReference type="EMBL" id="JAHWGI010001411">
    <property type="protein sequence ID" value="KAK3930260.1"/>
    <property type="molecule type" value="Genomic_DNA"/>
</dbReference>
<feature type="chain" id="PRO_5041952138" evidence="1">
    <location>
        <begin position="17"/>
        <end position="97"/>
    </location>
</feature>
<evidence type="ECO:0000256" key="1">
    <source>
        <dbReference type="SAM" id="SignalP"/>
    </source>
</evidence>
<dbReference type="Proteomes" id="UP001219518">
    <property type="component" value="Unassembled WGS sequence"/>
</dbReference>